<evidence type="ECO:0000256" key="5">
    <source>
        <dbReference type="ARBA" id="ARBA00022801"/>
    </source>
</evidence>
<dbReference type="Gene3D" id="1.20.5.5270">
    <property type="match status" value="1"/>
</dbReference>
<dbReference type="PIRSF" id="PIRSF001174">
    <property type="entry name" value="Lon_proteas"/>
    <property type="match status" value="1"/>
</dbReference>
<dbReference type="InterPro" id="IPR014721">
    <property type="entry name" value="Ribsml_uS5_D2-typ_fold_subgr"/>
</dbReference>
<dbReference type="Pfam" id="PF00004">
    <property type="entry name" value="AAA"/>
    <property type="match status" value="1"/>
</dbReference>
<dbReference type="SUPFAM" id="SSF88697">
    <property type="entry name" value="PUA domain-like"/>
    <property type="match status" value="1"/>
</dbReference>
<evidence type="ECO:0000259" key="16">
    <source>
        <dbReference type="PROSITE" id="PS51786"/>
    </source>
</evidence>
<dbReference type="SUPFAM" id="SSF54211">
    <property type="entry name" value="Ribosomal protein S5 domain 2-like"/>
    <property type="match status" value="1"/>
</dbReference>
<evidence type="ECO:0000259" key="17">
    <source>
        <dbReference type="PROSITE" id="PS51787"/>
    </source>
</evidence>
<comment type="function">
    <text evidence="10">ATP-dependent serine protease that mediates the selective degradation of mutant and abnormal proteins as well as certain short-lived regulatory proteins. Required for cellular homeostasis and for survival from DNA damage and developmental changes induced by stress. Degrades polypeptides processively to yield small peptide fragments that are 5 to 10 amino acids long. Binds to DNA in a double-stranded, site-specific manner.</text>
</comment>
<comment type="caution">
    <text evidence="18">The sequence shown here is derived from an EMBL/GenBank/DDBJ whole genome shotgun (WGS) entry which is preliminary data.</text>
</comment>
<keyword evidence="15" id="KW-0175">Coiled coil</keyword>
<dbReference type="InterPro" id="IPR003111">
    <property type="entry name" value="Lon_prtase_N"/>
</dbReference>
<dbReference type="InterPro" id="IPR027417">
    <property type="entry name" value="P-loop_NTPase"/>
</dbReference>
<dbReference type="InterPro" id="IPR046336">
    <property type="entry name" value="Lon_prtase_N_sf"/>
</dbReference>
<dbReference type="GO" id="GO:0034605">
    <property type="term" value="P:cellular response to heat"/>
    <property type="evidence" value="ECO:0007669"/>
    <property type="project" value="UniProtKB-UniRule"/>
</dbReference>
<comment type="induction">
    <text evidence="10">By heat shock.</text>
</comment>
<dbReference type="Gene3D" id="1.20.58.1480">
    <property type="match status" value="1"/>
</dbReference>
<evidence type="ECO:0000256" key="7">
    <source>
        <dbReference type="ARBA" id="ARBA00022840"/>
    </source>
</evidence>
<dbReference type="OrthoDB" id="9803599at2"/>
<dbReference type="GO" id="GO:0004252">
    <property type="term" value="F:serine-type endopeptidase activity"/>
    <property type="evidence" value="ECO:0007669"/>
    <property type="project" value="UniProtKB-UniRule"/>
</dbReference>
<dbReference type="InterPro" id="IPR003959">
    <property type="entry name" value="ATPase_AAA_core"/>
</dbReference>
<dbReference type="InterPro" id="IPR004815">
    <property type="entry name" value="Lon_bac/euk-typ"/>
</dbReference>
<keyword evidence="8 10" id="KW-0346">Stress response</keyword>
<dbReference type="FunFam" id="3.40.50.300:FF:000021">
    <property type="entry name" value="Lon protease homolog"/>
    <property type="match status" value="1"/>
</dbReference>
<comment type="similarity">
    <text evidence="10 11 14">Belongs to the peptidase S16 family.</text>
</comment>
<keyword evidence="19" id="KW-1185">Reference proteome</keyword>
<dbReference type="RefSeq" id="WP_160603340.1">
    <property type="nucleotide sequence ID" value="NZ_WTYX01000001.1"/>
</dbReference>
<evidence type="ECO:0000256" key="1">
    <source>
        <dbReference type="ARBA" id="ARBA00004496"/>
    </source>
</evidence>
<dbReference type="AlphaFoldDB" id="A0A844ZQ02"/>
<sequence length="796" mass="86745">MSNFPLLPLRDIVVFPGMVVPLFVGRDKSVAALEVAMEGSKDIFLLAQLDPACDDPQTDDLYDVGVVAQVLQLLKLPDGTVRVLVEGTSRAKLNELREVGEHVVADVDLQEPVTASGSEVTAMMRTVTEQFGEYAKLNKKLGEDAGNDIGEIDDAGALSDAIAAAINTKVSDKQALLTEGDPLRRLEMVLSFMEGELSVLQVERKIRGRVKRQMEKTQREYYLNEQMKAIQSELGGEAEEANELAELAEKIEKLKLSKEAKTKANSELKKLKGMQPMSAEATVVRNYLDILLGLPWGKKSKLKKDLGKAQEILDADHYALEKVKDRIIEYLAVQARTNKLKGPILCLVGPPGVGKTSLGKSIARATGREFVRQSLGGVRDEAEIRGHRRTYIGSLPGKIVTNLKKAGTSNPLFLLDEIDKLGQDFRGDPASALLEVLDPEQNNKFQDHYLELDLDLSDIMFVTTANTLNLPQPLLDRMEIIRLEGYTEDEKVEIAQRHLITKQIDAHGLKDGEFELTEAGLRDLIRFYTREAGVRTLEREIARLARKSLRKILEGEVTSVVVTPDNLGDFAGVRKFKHGMSDEEAQVGAVTGLAWTEVGGELLTIESVTTPGKGEVKTTGKLGEVMNESISAAFSFVKARAPAYGIKPSIFQRKNIHIHLPEGAVPKDGPSAGIGMVTSIVSTLSGIAVRPDVAMTGEVTLRGRVLPIGGLKEKLLAALRGGIKTVLIPEDNVKDLTEIPENVKEGLEIIPVGHVDQVLETALVAELTPIEWTEADDLASQPAAAASGETVSRTAH</sequence>
<evidence type="ECO:0000256" key="2">
    <source>
        <dbReference type="ARBA" id="ARBA00022490"/>
    </source>
</evidence>
<evidence type="ECO:0000256" key="9">
    <source>
        <dbReference type="ARBA" id="ARBA00050665"/>
    </source>
</evidence>
<keyword evidence="7 10" id="KW-0067">ATP-binding</keyword>
<dbReference type="CDD" id="cd19500">
    <property type="entry name" value="RecA-like_Lon"/>
    <property type="match status" value="1"/>
</dbReference>
<dbReference type="Pfam" id="PF05362">
    <property type="entry name" value="Lon_C"/>
    <property type="match status" value="1"/>
</dbReference>
<dbReference type="NCBIfam" id="TIGR00763">
    <property type="entry name" value="lon"/>
    <property type="match status" value="1"/>
</dbReference>
<gene>
    <name evidence="10" type="primary">lon</name>
    <name evidence="18" type="ORF">GRI41_03200</name>
</gene>
<dbReference type="InterPro" id="IPR027543">
    <property type="entry name" value="Lon_bac"/>
</dbReference>
<evidence type="ECO:0000256" key="6">
    <source>
        <dbReference type="ARBA" id="ARBA00022825"/>
    </source>
</evidence>
<evidence type="ECO:0000256" key="15">
    <source>
        <dbReference type="SAM" id="Coils"/>
    </source>
</evidence>
<feature type="binding site" evidence="10 13">
    <location>
        <begin position="349"/>
        <end position="356"/>
    </location>
    <ligand>
        <name>ATP</name>
        <dbReference type="ChEBI" id="CHEBI:30616"/>
    </ligand>
</feature>
<protein>
    <recommendedName>
        <fullName evidence="10 11">Lon protease</fullName>
        <ecNumber evidence="10 11">3.4.21.53</ecNumber>
    </recommendedName>
    <alternativeName>
        <fullName evidence="10">ATP-dependent protease La</fullName>
    </alternativeName>
</protein>
<dbReference type="InterPro" id="IPR015947">
    <property type="entry name" value="PUA-like_sf"/>
</dbReference>
<organism evidence="18 19">
    <name type="scientific">Pontixanthobacter aquaemixtae</name>
    <dbReference type="NCBI Taxonomy" id="1958940"/>
    <lineage>
        <taxon>Bacteria</taxon>
        <taxon>Pseudomonadati</taxon>
        <taxon>Pseudomonadota</taxon>
        <taxon>Alphaproteobacteria</taxon>
        <taxon>Sphingomonadales</taxon>
        <taxon>Erythrobacteraceae</taxon>
        <taxon>Pontixanthobacter</taxon>
    </lineage>
</organism>
<evidence type="ECO:0000256" key="14">
    <source>
        <dbReference type="PROSITE-ProRule" id="PRU01122"/>
    </source>
</evidence>
<dbReference type="FunFam" id="1.20.5.5270:FF:000002">
    <property type="entry name" value="Lon protease homolog"/>
    <property type="match status" value="1"/>
</dbReference>
<comment type="subunit">
    <text evidence="10 11">Homohexamer. Organized in a ring with a central cavity.</text>
</comment>
<evidence type="ECO:0000256" key="11">
    <source>
        <dbReference type="PIRNR" id="PIRNR001174"/>
    </source>
</evidence>
<comment type="catalytic activity">
    <reaction evidence="9 10 11 14">
        <text>Hydrolysis of proteins in presence of ATP.</text>
        <dbReference type="EC" id="3.4.21.53"/>
    </reaction>
</comment>
<dbReference type="NCBIfam" id="NF008053">
    <property type="entry name" value="PRK10787.1"/>
    <property type="match status" value="1"/>
</dbReference>
<name>A0A844ZQ02_9SPHN</name>
<dbReference type="GO" id="GO:0005524">
    <property type="term" value="F:ATP binding"/>
    <property type="evidence" value="ECO:0007669"/>
    <property type="project" value="UniProtKB-UniRule"/>
</dbReference>
<evidence type="ECO:0000256" key="8">
    <source>
        <dbReference type="ARBA" id="ARBA00023016"/>
    </source>
</evidence>
<proteinExistence type="evidence at transcript level"/>
<evidence type="ECO:0000313" key="19">
    <source>
        <dbReference type="Proteomes" id="UP000442714"/>
    </source>
</evidence>
<dbReference type="GO" id="GO:0004176">
    <property type="term" value="F:ATP-dependent peptidase activity"/>
    <property type="evidence" value="ECO:0007669"/>
    <property type="project" value="UniProtKB-UniRule"/>
</dbReference>
<feature type="active site" evidence="10 12">
    <location>
        <position position="671"/>
    </location>
</feature>
<feature type="domain" description="Lon N-terminal" evidence="17">
    <location>
        <begin position="4"/>
        <end position="197"/>
    </location>
</feature>
<reference evidence="18 19" key="1">
    <citation type="submission" date="2019-12" db="EMBL/GenBank/DDBJ databases">
        <title>Genomic-based taxomic classification of the family Erythrobacteraceae.</title>
        <authorList>
            <person name="Xu L."/>
        </authorList>
    </citation>
    <scope>NUCLEOTIDE SEQUENCE [LARGE SCALE GENOMIC DNA]</scope>
    <source>
        <strain evidence="18 19">KCTC 52763</strain>
    </source>
</reference>
<evidence type="ECO:0000256" key="3">
    <source>
        <dbReference type="ARBA" id="ARBA00022670"/>
    </source>
</evidence>
<dbReference type="PROSITE" id="PS51787">
    <property type="entry name" value="LON_N"/>
    <property type="match status" value="1"/>
</dbReference>
<dbReference type="Pfam" id="PF22667">
    <property type="entry name" value="Lon_lid"/>
    <property type="match status" value="1"/>
</dbReference>
<dbReference type="PROSITE" id="PS51786">
    <property type="entry name" value="LON_PROTEOLYTIC"/>
    <property type="match status" value="1"/>
</dbReference>
<dbReference type="Gene3D" id="2.30.130.40">
    <property type="entry name" value="LON domain-like"/>
    <property type="match status" value="1"/>
</dbReference>
<dbReference type="PANTHER" id="PTHR10046">
    <property type="entry name" value="ATP DEPENDENT LON PROTEASE FAMILY MEMBER"/>
    <property type="match status" value="1"/>
</dbReference>
<evidence type="ECO:0000256" key="10">
    <source>
        <dbReference type="HAMAP-Rule" id="MF_01973"/>
    </source>
</evidence>
<dbReference type="Pfam" id="PF02190">
    <property type="entry name" value="LON_substr_bdg"/>
    <property type="match status" value="1"/>
</dbReference>
<dbReference type="EC" id="3.4.21.53" evidence="10 11"/>
<dbReference type="Proteomes" id="UP000442714">
    <property type="component" value="Unassembled WGS sequence"/>
</dbReference>
<dbReference type="SUPFAM" id="SSF52540">
    <property type="entry name" value="P-loop containing nucleoside triphosphate hydrolases"/>
    <property type="match status" value="1"/>
</dbReference>
<feature type="coiled-coil region" evidence="15">
    <location>
        <begin position="237"/>
        <end position="264"/>
    </location>
</feature>
<dbReference type="GO" id="GO:0016887">
    <property type="term" value="F:ATP hydrolysis activity"/>
    <property type="evidence" value="ECO:0007669"/>
    <property type="project" value="UniProtKB-UniRule"/>
</dbReference>
<feature type="domain" description="Lon proteolytic" evidence="16">
    <location>
        <begin position="584"/>
        <end position="765"/>
    </location>
</feature>
<dbReference type="SMART" id="SM00382">
    <property type="entry name" value="AAA"/>
    <property type="match status" value="1"/>
</dbReference>
<dbReference type="InterPro" id="IPR003593">
    <property type="entry name" value="AAA+_ATPase"/>
</dbReference>
<keyword evidence="3 10" id="KW-0645">Protease</keyword>
<dbReference type="Gene3D" id="3.40.50.300">
    <property type="entry name" value="P-loop containing nucleotide triphosphate hydrolases"/>
    <property type="match status" value="1"/>
</dbReference>
<feature type="active site" evidence="10 12">
    <location>
        <position position="714"/>
    </location>
</feature>
<evidence type="ECO:0000256" key="13">
    <source>
        <dbReference type="PIRSR" id="PIRSR001174-2"/>
    </source>
</evidence>
<dbReference type="GO" id="GO:0006515">
    <property type="term" value="P:protein quality control for misfolded or incompletely synthesized proteins"/>
    <property type="evidence" value="ECO:0007669"/>
    <property type="project" value="UniProtKB-UniRule"/>
</dbReference>
<keyword evidence="2 10" id="KW-0963">Cytoplasm</keyword>
<dbReference type="InterPro" id="IPR008269">
    <property type="entry name" value="Lon_proteolytic"/>
</dbReference>
<keyword evidence="4 10" id="KW-0547">Nucleotide-binding</keyword>
<dbReference type="InterPro" id="IPR054594">
    <property type="entry name" value="Lon_lid"/>
</dbReference>
<accession>A0A844ZQ02</accession>
<keyword evidence="6 10" id="KW-0720">Serine protease</keyword>
<dbReference type="GO" id="GO:0043565">
    <property type="term" value="F:sequence-specific DNA binding"/>
    <property type="evidence" value="ECO:0007669"/>
    <property type="project" value="UniProtKB-UniRule"/>
</dbReference>
<evidence type="ECO:0000256" key="4">
    <source>
        <dbReference type="ARBA" id="ARBA00022741"/>
    </source>
</evidence>
<dbReference type="EMBL" id="WTYX01000001">
    <property type="protein sequence ID" value="MXO89818.1"/>
    <property type="molecule type" value="Genomic_DNA"/>
</dbReference>
<dbReference type="Gene3D" id="1.10.8.60">
    <property type="match status" value="1"/>
</dbReference>
<dbReference type="GO" id="GO:0005737">
    <property type="term" value="C:cytoplasm"/>
    <property type="evidence" value="ECO:0007669"/>
    <property type="project" value="UniProtKB-SubCell"/>
</dbReference>
<keyword evidence="5 10" id="KW-0378">Hydrolase</keyword>
<dbReference type="SMART" id="SM00464">
    <property type="entry name" value="LON"/>
    <property type="match status" value="1"/>
</dbReference>
<dbReference type="InterPro" id="IPR020568">
    <property type="entry name" value="Ribosomal_Su5_D2-typ_SF"/>
</dbReference>
<dbReference type="InterPro" id="IPR027065">
    <property type="entry name" value="Lon_Prtase"/>
</dbReference>
<dbReference type="HAMAP" id="MF_01973">
    <property type="entry name" value="lon_bact"/>
    <property type="match status" value="1"/>
</dbReference>
<evidence type="ECO:0000256" key="12">
    <source>
        <dbReference type="PIRSR" id="PIRSR001174-1"/>
    </source>
</evidence>
<dbReference type="PRINTS" id="PR00830">
    <property type="entry name" value="ENDOLAPTASE"/>
</dbReference>
<dbReference type="Gene3D" id="3.30.230.10">
    <property type="match status" value="1"/>
</dbReference>
<evidence type="ECO:0000313" key="18">
    <source>
        <dbReference type="EMBL" id="MXO89818.1"/>
    </source>
</evidence>
<comment type="subcellular location">
    <subcellularLocation>
        <location evidence="1 10 11">Cytoplasm</location>
    </subcellularLocation>
</comment>